<evidence type="ECO:0000313" key="6">
    <source>
        <dbReference type="Proteomes" id="UP000323257"/>
    </source>
</evidence>
<dbReference type="InterPro" id="IPR039532">
    <property type="entry name" value="TetR_C_Firmicutes"/>
</dbReference>
<protein>
    <submittedName>
        <fullName evidence="5">AcrR family transcriptional regulator</fullName>
    </submittedName>
</protein>
<reference evidence="5 6" key="1">
    <citation type="submission" date="2019-07" db="EMBL/GenBank/DDBJ databases">
        <title>Genomic Encyclopedia of Type Strains, Phase III (KMG-III): the genomes of soil and plant-associated and newly described type strains.</title>
        <authorList>
            <person name="Whitman W."/>
        </authorList>
    </citation>
    <scope>NUCLEOTIDE SEQUENCE [LARGE SCALE GENOMIC DNA]</scope>
    <source>
        <strain evidence="5 6">BL24</strain>
    </source>
</reference>
<dbReference type="EMBL" id="VNHS01000005">
    <property type="protein sequence ID" value="TYP74751.1"/>
    <property type="molecule type" value="Genomic_DNA"/>
</dbReference>
<dbReference type="PANTHER" id="PTHR43479:SF7">
    <property type="entry name" value="TETR-FAMILY TRANSCRIPTIONAL REGULATOR"/>
    <property type="match status" value="1"/>
</dbReference>
<dbReference type="PROSITE" id="PS50977">
    <property type="entry name" value="HTH_TETR_2"/>
    <property type="match status" value="1"/>
</dbReference>
<evidence type="ECO:0000256" key="3">
    <source>
        <dbReference type="SAM" id="Phobius"/>
    </source>
</evidence>
<evidence type="ECO:0000313" key="5">
    <source>
        <dbReference type="EMBL" id="TYP74751.1"/>
    </source>
</evidence>
<feature type="domain" description="HTH tetR-type" evidence="4">
    <location>
        <begin position="14"/>
        <end position="74"/>
    </location>
</feature>
<feature type="transmembrane region" description="Helical" evidence="3">
    <location>
        <begin position="150"/>
        <end position="167"/>
    </location>
</feature>
<dbReference type="InterPro" id="IPR001647">
    <property type="entry name" value="HTH_TetR"/>
</dbReference>
<evidence type="ECO:0000259" key="4">
    <source>
        <dbReference type="PROSITE" id="PS50977"/>
    </source>
</evidence>
<keyword evidence="1 2" id="KW-0238">DNA-binding</keyword>
<dbReference type="PANTHER" id="PTHR43479">
    <property type="entry name" value="ACREF/ENVCD OPERON REPRESSOR-RELATED"/>
    <property type="match status" value="1"/>
</dbReference>
<evidence type="ECO:0000256" key="2">
    <source>
        <dbReference type="PROSITE-ProRule" id="PRU00335"/>
    </source>
</evidence>
<dbReference type="Pfam" id="PF00440">
    <property type="entry name" value="TetR_N"/>
    <property type="match status" value="1"/>
</dbReference>
<dbReference type="Proteomes" id="UP000323257">
    <property type="component" value="Unassembled WGS sequence"/>
</dbReference>
<keyword evidence="3" id="KW-1133">Transmembrane helix</keyword>
<dbReference type="RefSeq" id="WP_246183387.1">
    <property type="nucleotide sequence ID" value="NZ_VNHS01000005.1"/>
</dbReference>
<keyword evidence="3" id="KW-0812">Transmembrane</keyword>
<organism evidence="5 6">
    <name type="scientific">Paenibacillus methanolicus</name>
    <dbReference type="NCBI Taxonomy" id="582686"/>
    <lineage>
        <taxon>Bacteria</taxon>
        <taxon>Bacillati</taxon>
        <taxon>Bacillota</taxon>
        <taxon>Bacilli</taxon>
        <taxon>Bacillales</taxon>
        <taxon>Paenibacillaceae</taxon>
        <taxon>Paenibacillus</taxon>
    </lineage>
</organism>
<evidence type="ECO:0000256" key="1">
    <source>
        <dbReference type="ARBA" id="ARBA00023125"/>
    </source>
</evidence>
<proteinExistence type="predicted"/>
<gene>
    <name evidence="5" type="ORF">BCM02_105296</name>
</gene>
<keyword evidence="3" id="KW-0472">Membrane</keyword>
<dbReference type="InterPro" id="IPR009057">
    <property type="entry name" value="Homeodomain-like_sf"/>
</dbReference>
<name>A0A5S5C5N4_9BACL</name>
<feature type="DNA-binding region" description="H-T-H motif" evidence="2">
    <location>
        <begin position="37"/>
        <end position="56"/>
    </location>
</feature>
<sequence length="203" mass="23423">MGMSDTKKTDRRILRSRAALREALLALMAEKPFTAISITEIVQLADYNRGTFYANYESKEALLDDVLDELIEKLLQSFRAPYENVQVFNIYELSANSVTIFEHFSEHADVYTTLMKSDVLPLLRERLFSALKRITQEELIYEVEGADRELLAIYSIHALLGLVLYWVESGFAHSTSYMQDQLVKIINWRPSGARTVVPRPRRK</sequence>
<accession>A0A5S5C5N4</accession>
<dbReference type="InterPro" id="IPR050624">
    <property type="entry name" value="HTH-type_Tx_Regulator"/>
</dbReference>
<dbReference type="Gene3D" id="1.10.357.10">
    <property type="entry name" value="Tetracycline Repressor, domain 2"/>
    <property type="match status" value="1"/>
</dbReference>
<dbReference type="Pfam" id="PF14278">
    <property type="entry name" value="TetR_C_8"/>
    <property type="match status" value="1"/>
</dbReference>
<dbReference type="SUPFAM" id="SSF46689">
    <property type="entry name" value="Homeodomain-like"/>
    <property type="match status" value="1"/>
</dbReference>
<comment type="caution">
    <text evidence="5">The sequence shown here is derived from an EMBL/GenBank/DDBJ whole genome shotgun (WGS) entry which is preliminary data.</text>
</comment>
<dbReference type="AlphaFoldDB" id="A0A5S5C5N4"/>
<dbReference type="GO" id="GO:0003677">
    <property type="term" value="F:DNA binding"/>
    <property type="evidence" value="ECO:0007669"/>
    <property type="project" value="UniProtKB-UniRule"/>
</dbReference>
<keyword evidence="6" id="KW-1185">Reference proteome</keyword>